<accession>A0A4P9WJ80</accession>
<feature type="region of interest" description="Disordered" evidence="1">
    <location>
        <begin position="83"/>
        <end position="177"/>
    </location>
</feature>
<dbReference type="EMBL" id="KZ994421">
    <property type="protein sequence ID" value="RKO92971.1"/>
    <property type="molecule type" value="Genomic_DNA"/>
</dbReference>
<feature type="compositionally biased region" description="Acidic residues" evidence="1">
    <location>
        <begin position="111"/>
        <end position="177"/>
    </location>
</feature>
<protein>
    <submittedName>
        <fullName evidence="2">Uncharacterized protein</fullName>
    </submittedName>
</protein>
<proteinExistence type="predicted"/>
<gene>
    <name evidence="2" type="ORF">BDK51DRAFT_26543</name>
</gene>
<sequence>MLPPHYPPLLSGDPPPPPWLFPGVKSKTGAYRFRRGNSRSSATSRGDELFSNIVGKSPRISHILEPTKPLYDIWVPRTTFWEGRLGEEAQDENGDGERVKLPYMMERDEENKEDEEEGEEGEQGEQEEQQEDEEEGEEVEEEVRELREEEGDNDEEEQQEDEEEGEKEEGDLDEDNE</sequence>
<dbReference type="AlphaFoldDB" id="A0A4P9WJ80"/>
<organism evidence="2 3">
    <name type="scientific">Blyttiomyces helicus</name>
    <dbReference type="NCBI Taxonomy" id="388810"/>
    <lineage>
        <taxon>Eukaryota</taxon>
        <taxon>Fungi</taxon>
        <taxon>Fungi incertae sedis</taxon>
        <taxon>Chytridiomycota</taxon>
        <taxon>Chytridiomycota incertae sedis</taxon>
        <taxon>Chytridiomycetes</taxon>
        <taxon>Chytridiomycetes incertae sedis</taxon>
        <taxon>Blyttiomyces</taxon>
    </lineage>
</organism>
<evidence type="ECO:0000256" key="1">
    <source>
        <dbReference type="SAM" id="MobiDB-lite"/>
    </source>
</evidence>
<evidence type="ECO:0000313" key="3">
    <source>
        <dbReference type="Proteomes" id="UP000269721"/>
    </source>
</evidence>
<evidence type="ECO:0000313" key="2">
    <source>
        <dbReference type="EMBL" id="RKO92971.1"/>
    </source>
</evidence>
<feature type="compositionally biased region" description="Basic and acidic residues" evidence="1">
    <location>
        <begin position="95"/>
        <end position="110"/>
    </location>
</feature>
<dbReference type="Proteomes" id="UP000269721">
    <property type="component" value="Unassembled WGS sequence"/>
</dbReference>
<name>A0A4P9WJ80_9FUNG</name>
<keyword evidence="3" id="KW-1185">Reference proteome</keyword>
<reference evidence="3" key="1">
    <citation type="journal article" date="2018" name="Nat. Microbiol.">
        <title>Leveraging single-cell genomics to expand the fungal tree of life.</title>
        <authorList>
            <person name="Ahrendt S.R."/>
            <person name="Quandt C.A."/>
            <person name="Ciobanu D."/>
            <person name="Clum A."/>
            <person name="Salamov A."/>
            <person name="Andreopoulos B."/>
            <person name="Cheng J.F."/>
            <person name="Woyke T."/>
            <person name="Pelin A."/>
            <person name="Henrissat B."/>
            <person name="Reynolds N.K."/>
            <person name="Benny G.L."/>
            <person name="Smith M.E."/>
            <person name="James T.Y."/>
            <person name="Grigoriev I.V."/>
        </authorList>
    </citation>
    <scope>NUCLEOTIDE SEQUENCE [LARGE SCALE GENOMIC DNA]</scope>
</reference>